<keyword evidence="1" id="KW-0175">Coiled coil</keyword>
<feature type="coiled-coil region" evidence="1">
    <location>
        <begin position="460"/>
        <end position="496"/>
    </location>
</feature>
<organism evidence="2">
    <name type="scientific">Lepeophtheirus salmonis</name>
    <name type="common">Salmon louse</name>
    <name type="synonym">Caligus salmonis</name>
    <dbReference type="NCBI Taxonomy" id="72036"/>
    <lineage>
        <taxon>Eukaryota</taxon>
        <taxon>Metazoa</taxon>
        <taxon>Ecdysozoa</taxon>
        <taxon>Arthropoda</taxon>
        <taxon>Crustacea</taxon>
        <taxon>Multicrustacea</taxon>
        <taxon>Hexanauplia</taxon>
        <taxon>Copepoda</taxon>
        <taxon>Siphonostomatoida</taxon>
        <taxon>Caligidae</taxon>
        <taxon>Lepeophtheirus</taxon>
    </lineage>
</organism>
<dbReference type="AlphaFoldDB" id="A0A0K2V793"/>
<protein>
    <submittedName>
        <fullName evidence="2">Uncharacterized protein</fullName>
    </submittedName>
</protein>
<dbReference type="OrthoDB" id="10660193at2759"/>
<accession>A0A0K2V793</accession>
<feature type="coiled-coil region" evidence="1">
    <location>
        <begin position="332"/>
        <end position="359"/>
    </location>
</feature>
<reference evidence="2" key="1">
    <citation type="submission" date="2014-05" db="EMBL/GenBank/DDBJ databases">
        <authorList>
            <person name="Chronopoulou M."/>
        </authorList>
    </citation>
    <scope>NUCLEOTIDE SEQUENCE</scope>
    <source>
        <tissue evidence="2">Whole organism</tissue>
    </source>
</reference>
<dbReference type="EMBL" id="HACA01028666">
    <property type="protein sequence ID" value="CDW46027.1"/>
    <property type="molecule type" value="Transcribed_RNA"/>
</dbReference>
<name>A0A0K2V793_LEPSM</name>
<evidence type="ECO:0000256" key="1">
    <source>
        <dbReference type="SAM" id="Coils"/>
    </source>
</evidence>
<proteinExistence type="predicted"/>
<evidence type="ECO:0000313" key="2">
    <source>
        <dbReference type="EMBL" id="CDW46027.1"/>
    </source>
</evidence>
<sequence>MSDDIELAYIFSLCDVGLKGYVTSEDIIKVGAEYGPELSTILNILRLRDGDRLTLCEFIRRVNESENIQNCSSLEDQDSCLSCPPSDYTSGLGSSLRAEEDFDLDVSDMRYTLRKLEDSLSIMKESQIDVKHDLSQILESVTHIDKKDINRRRIDREHETELEKMREHFVAELNRQKEFYCIQLNEKAIKIQDYKRQFSVVAEEHNKEKELLRSEVESLKLFNVVLEQKLEYLRDSHSSENSEINRQWRQIQLDKDRLEDDKIAIGFQRICVSTDSEDLKLEKNEFDRYQRSSIARNSSPFNYFNELSPNFETFQSENENLKISFEESELSNRELKKCNEELRLELFNAKSEIIELKKKMDPLSLKSGLISQFRDTLQRKKDSKSRYYDILNSERHAHLERERELLIKNDNLSAQLSEIRKRQVQSDRKKTPPPKCIITEEDKEVNKQITFEKKCLSLIIDDLKSANQNLTDNLRILEKENKKNNLQIDLEKENDVHLQPKYIQKVNPRPRVFSNTSLKQPKKLTEKISSFSKSMSSLNIY</sequence>